<feature type="region of interest" description="Disordered" evidence="4">
    <location>
        <begin position="93"/>
        <end position="122"/>
    </location>
</feature>
<keyword evidence="1" id="KW-0678">Repressor</keyword>
<keyword evidence="6" id="KW-1185">Reference proteome</keyword>
<name>A0ABD1QJJ8_9LAMI</name>
<evidence type="ECO:0000256" key="3">
    <source>
        <dbReference type="ARBA" id="ARBA00023163"/>
    </source>
</evidence>
<organism evidence="5 6">
    <name type="scientific">Abeliophyllum distichum</name>
    <dbReference type="NCBI Taxonomy" id="126358"/>
    <lineage>
        <taxon>Eukaryota</taxon>
        <taxon>Viridiplantae</taxon>
        <taxon>Streptophyta</taxon>
        <taxon>Embryophyta</taxon>
        <taxon>Tracheophyta</taxon>
        <taxon>Spermatophyta</taxon>
        <taxon>Magnoliopsida</taxon>
        <taxon>eudicotyledons</taxon>
        <taxon>Gunneridae</taxon>
        <taxon>Pentapetalae</taxon>
        <taxon>asterids</taxon>
        <taxon>lamiids</taxon>
        <taxon>Lamiales</taxon>
        <taxon>Oleaceae</taxon>
        <taxon>Forsythieae</taxon>
        <taxon>Abeliophyllum</taxon>
    </lineage>
</organism>
<feature type="compositionally biased region" description="Low complexity" evidence="4">
    <location>
        <begin position="97"/>
        <end position="107"/>
    </location>
</feature>
<gene>
    <name evidence="5" type="ORF">Adt_37139</name>
</gene>
<feature type="compositionally biased region" description="Gly residues" evidence="4">
    <location>
        <begin position="15"/>
        <end position="39"/>
    </location>
</feature>
<proteinExistence type="predicted"/>
<evidence type="ECO:0000256" key="1">
    <source>
        <dbReference type="ARBA" id="ARBA00022491"/>
    </source>
</evidence>
<feature type="region of interest" description="Disordered" evidence="4">
    <location>
        <begin position="1"/>
        <end position="58"/>
    </location>
</feature>
<keyword evidence="3" id="KW-0804">Transcription</keyword>
<feature type="region of interest" description="Disordered" evidence="4">
    <location>
        <begin position="352"/>
        <end position="371"/>
    </location>
</feature>
<evidence type="ECO:0000313" key="6">
    <source>
        <dbReference type="Proteomes" id="UP001604336"/>
    </source>
</evidence>
<accession>A0ABD1QJJ8</accession>
<dbReference type="PANTHER" id="PTHR33388">
    <property type="entry name" value="OS01G0212500 PROTEIN"/>
    <property type="match status" value="1"/>
</dbReference>
<evidence type="ECO:0000256" key="4">
    <source>
        <dbReference type="SAM" id="MobiDB-lite"/>
    </source>
</evidence>
<reference evidence="6" key="1">
    <citation type="submission" date="2024-07" db="EMBL/GenBank/DDBJ databases">
        <title>Two chromosome-level genome assemblies of Korean endemic species Abeliophyllum distichum and Forsythia ovata (Oleaceae).</title>
        <authorList>
            <person name="Jang H."/>
        </authorList>
    </citation>
    <scope>NUCLEOTIDE SEQUENCE [LARGE SCALE GENOMIC DNA]</scope>
</reference>
<feature type="compositionally biased region" description="Basic residues" evidence="4">
    <location>
        <begin position="43"/>
        <end position="53"/>
    </location>
</feature>
<dbReference type="InterPro" id="IPR040356">
    <property type="entry name" value="SPEAR"/>
</dbReference>
<dbReference type="Proteomes" id="UP001604336">
    <property type="component" value="Unassembled WGS sequence"/>
</dbReference>
<keyword evidence="2" id="KW-0805">Transcription regulation</keyword>
<comment type="caution">
    <text evidence="5">The sequence shown here is derived from an EMBL/GenBank/DDBJ whole genome shotgun (WGS) entry which is preliminary data.</text>
</comment>
<sequence length="434" mass="46788">MGREEHIHMCSYSSSGGGSSGGGGGGAGGGDGGCGGGSSSSGRSKKVKQKKVPQRGLGVAQLEKIRLEEQQKKDAALQAANLLAKSIVSPRETNFRSNLSPSSNSIPLSPPSPNDLPSPNSSYNLPQSIPNIEFLHPNSLQFSKPLNVGEGEIGLAAISGAGHGSWPRLWNGEYNLEGRDLHGFSIRPRMNFPYDSNLGALPRPSAPQRVHQFQQPASSSMVNASSGISSSSVINFQMEPPSNQSYLGNNYRPFWPEEEKMVGIKRSYPFSMETPPAPSFQGKFHPTHLITISGSDESGSCSNGCTTQMEPSIKYSREGPSTPNPLPERNPSEVIRENRGLNGDFLTLAPPAAASSPLNSKHKHPFAYSGQHGKELSDFEYVRSQESTKDPNQRSMQQPPFTFFPSKVQIGQGITRVNNNNGEKQETIDLNLKL</sequence>
<feature type="region of interest" description="Disordered" evidence="4">
    <location>
        <begin position="312"/>
        <end position="332"/>
    </location>
</feature>
<dbReference type="EMBL" id="JBFOLK010000011">
    <property type="protein sequence ID" value="KAL2476403.1"/>
    <property type="molecule type" value="Genomic_DNA"/>
</dbReference>
<protein>
    <submittedName>
        <fullName evidence="5">WAS/WASL-interacting protein family member 1</fullName>
    </submittedName>
</protein>
<evidence type="ECO:0000313" key="5">
    <source>
        <dbReference type="EMBL" id="KAL2476403.1"/>
    </source>
</evidence>
<evidence type="ECO:0000256" key="2">
    <source>
        <dbReference type="ARBA" id="ARBA00023015"/>
    </source>
</evidence>
<dbReference type="PANTHER" id="PTHR33388:SF1">
    <property type="entry name" value="PROTEIN SPEAR2"/>
    <property type="match status" value="1"/>
</dbReference>
<dbReference type="AlphaFoldDB" id="A0ABD1QJJ8"/>